<dbReference type="RefSeq" id="WP_194855731.1">
    <property type="nucleotide sequence ID" value="NZ_ARXR01000009.1"/>
</dbReference>
<comment type="pathway">
    <text evidence="3 12">Amino-acid biosynthesis; L-threonine biosynthesis; L-threonine from L-aspartate: step 5/5.</text>
</comment>
<evidence type="ECO:0000313" key="15">
    <source>
        <dbReference type="Proteomes" id="UP000644441"/>
    </source>
</evidence>
<comment type="function">
    <text evidence="12">Catalyzes the gamma-elimination of phosphate from L-phosphohomoserine and the beta-addition of water to produce L-threonine.</text>
</comment>
<comment type="catalytic activity">
    <reaction evidence="9">
        <text>O-acetyl-L-serine + hydrogen sulfide = L-cysteine + acetate</text>
        <dbReference type="Rhea" id="RHEA:14829"/>
        <dbReference type="ChEBI" id="CHEBI:29919"/>
        <dbReference type="ChEBI" id="CHEBI:30089"/>
        <dbReference type="ChEBI" id="CHEBI:35235"/>
        <dbReference type="ChEBI" id="CHEBI:58340"/>
        <dbReference type="EC" id="2.5.1.47"/>
    </reaction>
</comment>
<dbReference type="EMBL" id="ARXR01000009">
    <property type="protein sequence ID" value="MBF5052846.1"/>
    <property type="molecule type" value="Genomic_DNA"/>
</dbReference>
<dbReference type="InterPro" id="IPR036052">
    <property type="entry name" value="TrpB-like_PALP_sf"/>
</dbReference>
<evidence type="ECO:0000256" key="1">
    <source>
        <dbReference type="ARBA" id="ARBA00001933"/>
    </source>
</evidence>
<gene>
    <name evidence="14" type="ORF">ISO4_01448</name>
</gene>
<comment type="similarity">
    <text evidence="4 12">Belongs to the threonine synthase family.</text>
</comment>
<comment type="caution">
    <text evidence="14">The sequence shown here is derived from an EMBL/GenBank/DDBJ whole genome shotgun (WGS) entry which is preliminary data.</text>
</comment>
<dbReference type="PROSITE" id="PS00165">
    <property type="entry name" value="DEHYDRATASE_SER_THR"/>
    <property type="match status" value="1"/>
</dbReference>
<evidence type="ECO:0000256" key="11">
    <source>
        <dbReference type="NCBIfam" id="TIGR00260"/>
    </source>
</evidence>
<evidence type="ECO:0000313" key="14">
    <source>
        <dbReference type="EMBL" id="MBF5052846.1"/>
    </source>
</evidence>
<protein>
    <recommendedName>
        <fullName evidence="5 11">Threonine synthase</fullName>
        <ecNumber evidence="11 12">4.2.3.1</ecNumber>
    </recommendedName>
</protein>
<keyword evidence="8 12" id="KW-0663">Pyridoxal phosphate</keyword>
<dbReference type="InterPro" id="IPR000634">
    <property type="entry name" value="Ser/Thr_deHydtase_PyrdxlP-BS"/>
</dbReference>
<dbReference type="EC" id="4.2.3.1" evidence="11 12"/>
<name>A0ABS0AFC0_9GAMM</name>
<evidence type="ECO:0000256" key="10">
    <source>
        <dbReference type="ARBA" id="ARBA00049144"/>
    </source>
</evidence>
<keyword evidence="15" id="KW-1185">Reference proteome</keyword>
<dbReference type="InterPro" id="IPR004450">
    <property type="entry name" value="Thr_synthase-like"/>
</dbReference>
<evidence type="ECO:0000256" key="3">
    <source>
        <dbReference type="ARBA" id="ARBA00004979"/>
    </source>
</evidence>
<organism evidence="14 15">
    <name type="scientific">Alloalcanivorax venustensis ISO4</name>
    <dbReference type="NCBI Taxonomy" id="1177184"/>
    <lineage>
        <taxon>Bacteria</taxon>
        <taxon>Pseudomonadati</taxon>
        <taxon>Pseudomonadota</taxon>
        <taxon>Gammaproteobacteria</taxon>
        <taxon>Oceanospirillales</taxon>
        <taxon>Alcanivoracaceae</taxon>
        <taxon>Alloalcanivorax</taxon>
    </lineage>
</organism>
<keyword evidence="6 12" id="KW-0028">Amino-acid biosynthesis</keyword>
<accession>A0ABS0AFC0</accession>
<feature type="domain" description="Tryptophan synthase beta chain-like PALP" evidence="13">
    <location>
        <begin position="27"/>
        <end position="344"/>
    </location>
</feature>
<proteinExistence type="inferred from homology"/>
<sequence>MPFRDRYTGLINRYRDHLPVNDDTPLISLGEGNTPLIRLKNIPRLLGKDVDIYVKYEGLNPTGSFKDRGMTMAVTKAVEEGSNAIICASTGNTSAAAAAYAARAGITAFVIIPEGKIAMGKLAQAMMYGAVIMQIRGNFDQGMELVKQVAEKAPVTIVNSVNPFRLQGQKTAAFEIIEELGRAPDYHCLPVGNAGNITAHWIGYCEYSSSKTDIVTEACAFCEGLCRYAGGPMIGDRPKMVGYQAAGSAPFLRGERVSDPETVATAIRIGNPQSWDKAWKVKEESGGWFDELSDEEILAAQKLLAEKEGIFCEPASAASIGGAMRDIKSGKIAEGSTVVCTLTGNGLKDPDTAIEQCKDSRMVTIDAELDAVRDAIVKNM</sequence>
<reference evidence="14 15" key="1">
    <citation type="submission" date="2012-09" db="EMBL/GenBank/DDBJ databases">
        <title>Genome Sequence of alkane-degrading Bacterium Alcanivorax venustensis ISO4.</title>
        <authorList>
            <person name="Lai Q."/>
            <person name="Shao Z."/>
        </authorList>
    </citation>
    <scope>NUCLEOTIDE SEQUENCE [LARGE SCALE GENOMIC DNA]</scope>
    <source>
        <strain evidence="14 15">ISO4</strain>
    </source>
</reference>
<evidence type="ECO:0000256" key="4">
    <source>
        <dbReference type="ARBA" id="ARBA00005517"/>
    </source>
</evidence>
<dbReference type="Gene3D" id="3.40.50.1100">
    <property type="match status" value="2"/>
</dbReference>
<dbReference type="NCBIfam" id="TIGR00260">
    <property type="entry name" value="thrC"/>
    <property type="match status" value="1"/>
</dbReference>
<dbReference type="InterPro" id="IPR050214">
    <property type="entry name" value="Cys_Synth/Cystath_Beta-Synth"/>
</dbReference>
<evidence type="ECO:0000256" key="6">
    <source>
        <dbReference type="ARBA" id="ARBA00022605"/>
    </source>
</evidence>
<dbReference type="PIRSF" id="PIRSF038945">
    <property type="entry name" value="Thr_synthase"/>
    <property type="match status" value="1"/>
</dbReference>
<dbReference type="PANTHER" id="PTHR10314">
    <property type="entry name" value="CYSTATHIONINE BETA-SYNTHASE"/>
    <property type="match status" value="1"/>
</dbReference>
<evidence type="ECO:0000256" key="5">
    <source>
        <dbReference type="ARBA" id="ARBA00018679"/>
    </source>
</evidence>
<evidence type="ECO:0000256" key="2">
    <source>
        <dbReference type="ARBA" id="ARBA00004962"/>
    </source>
</evidence>
<evidence type="ECO:0000256" key="9">
    <source>
        <dbReference type="ARBA" id="ARBA00047931"/>
    </source>
</evidence>
<dbReference type="InterPro" id="IPR001926">
    <property type="entry name" value="TrpB-like_PALP"/>
</dbReference>
<comment type="pathway">
    <text evidence="2">Amino-acid biosynthesis; L-cysteine biosynthesis; L-cysteine from L-serine: step 2/2.</text>
</comment>
<evidence type="ECO:0000256" key="7">
    <source>
        <dbReference type="ARBA" id="ARBA00022697"/>
    </source>
</evidence>
<dbReference type="InterPro" id="IPR026260">
    <property type="entry name" value="Thr_Synthase_bac/arc"/>
</dbReference>
<keyword evidence="7 12" id="KW-0791">Threonine biosynthesis</keyword>
<dbReference type="Pfam" id="PF00291">
    <property type="entry name" value="PALP"/>
    <property type="match status" value="1"/>
</dbReference>
<comment type="cofactor">
    <cofactor evidence="1 12">
        <name>pyridoxal 5'-phosphate</name>
        <dbReference type="ChEBI" id="CHEBI:597326"/>
    </cofactor>
</comment>
<evidence type="ECO:0000259" key="13">
    <source>
        <dbReference type="Pfam" id="PF00291"/>
    </source>
</evidence>
<dbReference type="GO" id="GO:0004795">
    <property type="term" value="F:threonine synthase activity"/>
    <property type="evidence" value="ECO:0007669"/>
    <property type="project" value="UniProtKB-EC"/>
</dbReference>
<evidence type="ECO:0000256" key="12">
    <source>
        <dbReference type="PIRNR" id="PIRNR038945"/>
    </source>
</evidence>
<dbReference type="CDD" id="cd01563">
    <property type="entry name" value="Thr-synth_1"/>
    <property type="match status" value="1"/>
</dbReference>
<dbReference type="SUPFAM" id="SSF53686">
    <property type="entry name" value="Tryptophan synthase beta subunit-like PLP-dependent enzymes"/>
    <property type="match status" value="1"/>
</dbReference>
<evidence type="ECO:0000256" key="8">
    <source>
        <dbReference type="ARBA" id="ARBA00022898"/>
    </source>
</evidence>
<keyword evidence="12 14" id="KW-0456">Lyase</keyword>
<dbReference type="Proteomes" id="UP000644441">
    <property type="component" value="Unassembled WGS sequence"/>
</dbReference>
<comment type="catalytic activity">
    <reaction evidence="10 12">
        <text>O-phospho-L-homoserine + H2O = L-threonine + phosphate</text>
        <dbReference type="Rhea" id="RHEA:10840"/>
        <dbReference type="ChEBI" id="CHEBI:15377"/>
        <dbReference type="ChEBI" id="CHEBI:43474"/>
        <dbReference type="ChEBI" id="CHEBI:57590"/>
        <dbReference type="ChEBI" id="CHEBI:57926"/>
        <dbReference type="EC" id="4.2.3.1"/>
    </reaction>
</comment>